<dbReference type="PROSITE" id="PS50206">
    <property type="entry name" value="RHODANESE_3"/>
    <property type="match status" value="1"/>
</dbReference>
<proteinExistence type="predicted"/>
<reference evidence="2" key="1">
    <citation type="submission" date="2016-04" db="EMBL/GenBank/DDBJ databases">
        <authorList>
            <person name="Evans L.H."/>
            <person name="Alamgir A."/>
            <person name="Owens N."/>
            <person name="Weber N.D."/>
            <person name="Virtaneva K."/>
            <person name="Barbian K."/>
            <person name="Babar A."/>
            <person name="Rosenke K."/>
        </authorList>
    </citation>
    <scope>NUCLEOTIDE SEQUENCE</scope>
    <source>
        <strain evidence="2">92-2</strain>
    </source>
</reference>
<evidence type="ECO:0000313" key="2">
    <source>
        <dbReference type="EMBL" id="SBW00259.1"/>
    </source>
</evidence>
<dbReference type="GO" id="GO:0016740">
    <property type="term" value="F:transferase activity"/>
    <property type="evidence" value="ECO:0007669"/>
    <property type="project" value="UniProtKB-KW"/>
</dbReference>
<organism evidence="2">
    <name type="scientific">uncultured Desulfovibrio sp</name>
    <dbReference type="NCBI Taxonomy" id="167968"/>
    <lineage>
        <taxon>Bacteria</taxon>
        <taxon>Pseudomonadati</taxon>
        <taxon>Thermodesulfobacteriota</taxon>
        <taxon>Desulfovibrionia</taxon>
        <taxon>Desulfovibrionales</taxon>
        <taxon>Desulfovibrionaceae</taxon>
        <taxon>Desulfovibrio</taxon>
        <taxon>environmental samples</taxon>
    </lineage>
</organism>
<name>A0A212JLE0_9BACT</name>
<dbReference type="InterPro" id="IPR001763">
    <property type="entry name" value="Rhodanese-like_dom"/>
</dbReference>
<dbReference type="InterPro" id="IPR036873">
    <property type="entry name" value="Rhodanese-like_dom_sf"/>
</dbReference>
<dbReference type="SUPFAM" id="SSF52821">
    <property type="entry name" value="Rhodanese/Cell cycle control phosphatase"/>
    <property type="match status" value="1"/>
</dbReference>
<dbReference type="Pfam" id="PF00581">
    <property type="entry name" value="Rhodanese"/>
    <property type="match status" value="1"/>
</dbReference>
<feature type="domain" description="Rhodanese" evidence="1">
    <location>
        <begin position="66"/>
        <end position="147"/>
    </location>
</feature>
<evidence type="ECO:0000259" key="1">
    <source>
        <dbReference type="PROSITE" id="PS50206"/>
    </source>
</evidence>
<dbReference type="AlphaFoldDB" id="A0A212JLE0"/>
<dbReference type="SMART" id="SM00450">
    <property type="entry name" value="RHOD"/>
    <property type="match status" value="1"/>
</dbReference>
<dbReference type="PANTHER" id="PTHR43031:SF16">
    <property type="entry name" value="OXIDOREDUCTASE"/>
    <property type="match status" value="1"/>
</dbReference>
<protein>
    <submittedName>
        <fullName evidence="2">Putative Sulfurtransferase</fullName>
    </submittedName>
</protein>
<dbReference type="RefSeq" id="WP_227119358.1">
    <property type="nucleotide sequence ID" value="NZ_CAKSVL010000002.1"/>
</dbReference>
<dbReference type="Gene3D" id="3.40.250.10">
    <property type="entry name" value="Rhodanese-like domain"/>
    <property type="match status" value="1"/>
</dbReference>
<dbReference type="PANTHER" id="PTHR43031">
    <property type="entry name" value="FAD-DEPENDENT OXIDOREDUCTASE"/>
    <property type="match status" value="1"/>
</dbReference>
<dbReference type="InterPro" id="IPR050229">
    <property type="entry name" value="GlpE_sulfurtransferase"/>
</dbReference>
<dbReference type="EMBL" id="FLUP01000001">
    <property type="protein sequence ID" value="SBW00259.1"/>
    <property type="molecule type" value="Genomic_DNA"/>
</dbReference>
<gene>
    <name evidence="2" type="ORF">KM92DES2_11334</name>
</gene>
<accession>A0A212JLE0</accession>
<sequence>MRTAGDGIALYHGADGTRRLLKIIAALLVIACAETCIYWKFSAPTSNSAGESMALSPEAAREYVLKTEKLIIIDVRSQKEFADGHLPNAVNMPLYAFQHLVKNIPQDSAVLLHCQYGYRALQAYKLFRRLRPDINNVRYAAGQLHFSFLQKEGQSGQ</sequence>
<dbReference type="CDD" id="cd00158">
    <property type="entry name" value="RHOD"/>
    <property type="match status" value="1"/>
</dbReference>
<keyword evidence="2" id="KW-0808">Transferase</keyword>